<dbReference type="CDD" id="cd03702">
    <property type="entry name" value="IF2_mtIF2_II"/>
    <property type="match status" value="1"/>
</dbReference>
<dbReference type="FunFam" id="3.40.50.10050:FF:000001">
    <property type="entry name" value="Translation initiation factor IF-2"/>
    <property type="match status" value="1"/>
</dbReference>
<dbReference type="PANTHER" id="PTHR43381:SF5">
    <property type="entry name" value="TR-TYPE G DOMAIN-CONTAINING PROTEIN"/>
    <property type="match status" value="1"/>
</dbReference>
<dbReference type="GO" id="GO:0003924">
    <property type="term" value="F:GTPase activity"/>
    <property type="evidence" value="ECO:0007669"/>
    <property type="project" value="UniProtKB-UniRule"/>
</dbReference>
<evidence type="ECO:0000256" key="9">
    <source>
        <dbReference type="ARBA" id="ARBA00025162"/>
    </source>
</evidence>
<dbReference type="GO" id="GO:0005525">
    <property type="term" value="F:GTP binding"/>
    <property type="evidence" value="ECO:0007669"/>
    <property type="project" value="UniProtKB-KW"/>
</dbReference>
<dbReference type="AlphaFoldDB" id="A0A395M0K1"/>
<comment type="function">
    <text evidence="9 10 11">One of the essential components for the initiation of protein synthesis. Protects formylmethionyl-tRNA from spontaneous hydrolysis and promotes its binding to the 30S ribosomal subunits. Also involved in the hydrolysis of GTP during the formation of the 70S ribosomal complex.</text>
</comment>
<dbReference type="Pfam" id="PF03144">
    <property type="entry name" value="GTP_EFTU_D2"/>
    <property type="match status" value="1"/>
</dbReference>
<feature type="compositionally biased region" description="Basic and acidic residues" evidence="14">
    <location>
        <begin position="402"/>
        <end position="412"/>
    </location>
</feature>
<keyword evidence="7 10" id="KW-0648">Protein biosynthesis</keyword>
<feature type="region of interest" description="Disordered" evidence="14">
    <location>
        <begin position="147"/>
        <end position="289"/>
    </location>
</feature>
<dbReference type="Pfam" id="PF22042">
    <property type="entry name" value="EF-G_D2"/>
    <property type="match status" value="1"/>
</dbReference>
<evidence type="ECO:0000256" key="4">
    <source>
        <dbReference type="ARBA" id="ARBA00022490"/>
    </source>
</evidence>
<dbReference type="SUPFAM" id="SSF52156">
    <property type="entry name" value="Initiation factor IF2/eIF5b, domain 3"/>
    <property type="match status" value="1"/>
</dbReference>
<evidence type="ECO:0000259" key="15">
    <source>
        <dbReference type="PROSITE" id="PS51722"/>
    </source>
</evidence>
<dbReference type="InterPro" id="IPR053905">
    <property type="entry name" value="EF-G-like_DII"/>
</dbReference>
<feature type="binding site" evidence="10">
    <location>
        <begin position="561"/>
        <end position="568"/>
    </location>
    <ligand>
        <name>GTP</name>
        <dbReference type="ChEBI" id="CHEBI:37565"/>
    </ligand>
</feature>
<dbReference type="Proteomes" id="UP000266389">
    <property type="component" value="Unassembled WGS sequence"/>
</dbReference>
<comment type="subcellular location">
    <subcellularLocation>
        <location evidence="1 10 12">Cytoplasm</location>
    </subcellularLocation>
</comment>
<evidence type="ECO:0000256" key="11">
    <source>
        <dbReference type="RuleBase" id="RU000644"/>
    </source>
</evidence>
<dbReference type="NCBIfam" id="TIGR00231">
    <property type="entry name" value="small_GTP"/>
    <property type="match status" value="1"/>
</dbReference>
<dbReference type="PROSITE" id="PS51722">
    <property type="entry name" value="G_TR_2"/>
    <property type="match status" value="1"/>
</dbReference>
<dbReference type="GO" id="GO:0003743">
    <property type="term" value="F:translation initiation factor activity"/>
    <property type="evidence" value="ECO:0007669"/>
    <property type="project" value="UniProtKB-UniRule"/>
</dbReference>
<feature type="coiled-coil region" evidence="13">
    <location>
        <begin position="445"/>
        <end position="472"/>
    </location>
</feature>
<feature type="domain" description="Tr-type G" evidence="15">
    <location>
        <begin position="552"/>
        <end position="722"/>
    </location>
</feature>
<dbReference type="PANTHER" id="PTHR43381">
    <property type="entry name" value="TRANSLATION INITIATION FACTOR IF-2-RELATED"/>
    <property type="match status" value="1"/>
</dbReference>
<evidence type="ECO:0000313" key="17">
    <source>
        <dbReference type="Proteomes" id="UP000266389"/>
    </source>
</evidence>
<dbReference type="InterPro" id="IPR036925">
    <property type="entry name" value="TIF_IF2_dom3_sf"/>
</dbReference>
<dbReference type="SUPFAM" id="SSF52540">
    <property type="entry name" value="P-loop containing nucleoside triphosphate hydrolases"/>
    <property type="match status" value="1"/>
</dbReference>
<dbReference type="InterPro" id="IPR027417">
    <property type="entry name" value="P-loop_NTPase"/>
</dbReference>
<dbReference type="InterPro" id="IPR009000">
    <property type="entry name" value="Transl_B-barrel_sf"/>
</dbReference>
<keyword evidence="5 10" id="KW-0396">Initiation factor</keyword>
<comment type="caution">
    <text evidence="10">Lacks conserved residue(s) required for the propagation of feature annotation.</text>
</comment>
<dbReference type="Pfam" id="PF11987">
    <property type="entry name" value="IF-2"/>
    <property type="match status" value="1"/>
</dbReference>
<evidence type="ECO:0000256" key="12">
    <source>
        <dbReference type="RuleBase" id="RU000645"/>
    </source>
</evidence>
<dbReference type="InterPro" id="IPR004161">
    <property type="entry name" value="EFTu-like_2"/>
</dbReference>
<evidence type="ECO:0000256" key="7">
    <source>
        <dbReference type="ARBA" id="ARBA00022917"/>
    </source>
</evidence>
<accession>A0A395M0K1</accession>
<dbReference type="InterPro" id="IPR005225">
    <property type="entry name" value="Small_GTP-bd"/>
</dbReference>
<dbReference type="InterPro" id="IPR000178">
    <property type="entry name" value="TF_IF2_bacterial-like"/>
</dbReference>
<feature type="compositionally biased region" description="Low complexity" evidence="14">
    <location>
        <begin position="121"/>
        <end position="132"/>
    </location>
</feature>
<feature type="binding site" evidence="10">
    <location>
        <begin position="608"/>
        <end position="612"/>
    </location>
    <ligand>
        <name>GTP</name>
        <dbReference type="ChEBI" id="CHEBI:37565"/>
    </ligand>
</feature>
<feature type="compositionally biased region" description="Low complexity" evidence="14">
    <location>
        <begin position="359"/>
        <end position="383"/>
    </location>
</feature>
<keyword evidence="6 10" id="KW-0547">Nucleotide-binding</keyword>
<dbReference type="FunFam" id="3.40.50.300:FF:000019">
    <property type="entry name" value="Translation initiation factor IF-2"/>
    <property type="match status" value="1"/>
</dbReference>
<feature type="compositionally biased region" description="Polar residues" evidence="14">
    <location>
        <begin position="236"/>
        <end position="262"/>
    </location>
</feature>
<dbReference type="InterPro" id="IPR015760">
    <property type="entry name" value="TIF_IF2"/>
</dbReference>
<feature type="compositionally biased region" description="Polar residues" evidence="14">
    <location>
        <begin position="272"/>
        <end position="281"/>
    </location>
</feature>
<feature type="compositionally biased region" description="Basic and acidic residues" evidence="14">
    <location>
        <begin position="339"/>
        <end position="352"/>
    </location>
</feature>
<dbReference type="PROSITE" id="PS01176">
    <property type="entry name" value="IF2"/>
    <property type="match status" value="1"/>
</dbReference>
<sequence>MSEERKYKIADIAEELSISAQDLLDFLRDRNIKVASPSSKVPESVREIIFENFSDAKKLSDIHRKFKAEKERKKKALDSKPDLSLKATKIKRATPSFKEEPILTTVKLSTETARETPPATVDAPVSPVSVESPAPIPVEQVAATPALQQNTLSLESSSAVAELEPETAAQEPAETAVQEPAPTDSTTSDTSAELCLNTIANETTVTVPSIETSAEVSTDADTATAPTTAPSLEAVESSTPQLTSSDMSVSLPQTDTVTSTTAAAEPQRDESAGQSSATSLPVSEKTELRREIEHQQAEIAKKFTTPENIGGLRVLGEIEIFKKKKKEKKKRFGEQARALTEHTKAVDTKPSDIKSTGTPAPSKAPSAPSKAIEAKAAPPTAETPKSEFFTTAEPAKPHKKAHSEDKLEEGLKLKKKNKRHEIDEKIIERNIRETMLGEVGEVSSRQRFRKQRRREREEKMELEAAQRAAEDKVVKITEFATTHEFANLLGVTPKEVIEKCFRMGKLITINQRLDRETIELLALEFGREVQFISDVEATCVELEEDKPEDLAKRPPVVTIMGHVDHGKTSLLDYIRRSNVVAGEAGGITQHIGAYEVTLENSEKITFLDTPGHEAFTAMRARGVQVTDIVILVVAADDNVMPQTIEAINHAKAANVPIVVAINKIDKPEANPDKIRAQLAENGVTVEEWGGDVQCQEISAKTGAGVRQLLDKVLAQAELMDLKASYNPNRLAKGVVIEAELDKGKGAVATVLVQNGILKVGAPFVAGLSYGRVRAMLDERGRPVSEAHPSQPVRVLGFETLPEAGDVFNVMPSDREAREVAMRRQLIRREQIIRQTTRVRLNDISKQAQSGQIKELRIVLKADVGGSIEALADGLMKASTNEVKVNIIHKGVGQITESDVLLAAASDAIIIGFRVRPNLNAKRLAEKENIDIRFYTVIYHALEEIKDALEGMLSPELSEIVIGTAEVREVFRISKVGNVAGCHVLEGKVRRDAKVRLLRDGVQIYEGELSSLKRFKDDVKEVDAGFECGLALAGYDDIKVGDIIEVYETVETKRKLAAE</sequence>
<evidence type="ECO:0000313" key="16">
    <source>
        <dbReference type="EMBL" id="RFM23738.1"/>
    </source>
</evidence>
<dbReference type="InterPro" id="IPR006847">
    <property type="entry name" value="IF2_N"/>
</dbReference>
<keyword evidence="13" id="KW-0175">Coiled coil</keyword>
<dbReference type="InterPro" id="IPR023115">
    <property type="entry name" value="TIF_IF2_dom3"/>
</dbReference>
<organism evidence="16 17">
    <name type="scientific">Candidatus Thermochlorobacter aerophilus</name>
    <dbReference type="NCBI Taxonomy" id="1868324"/>
    <lineage>
        <taxon>Bacteria</taxon>
        <taxon>Pseudomonadati</taxon>
        <taxon>Chlorobiota</taxon>
        <taxon>Chlorobiia</taxon>
        <taxon>Chlorobiales</taxon>
        <taxon>Candidatus Thermochlorobacteriaceae</taxon>
        <taxon>Candidatus Thermochlorobacter</taxon>
    </lineage>
</organism>
<name>A0A395M0K1_9BACT</name>
<dbReference type="Gene3D" id="1.10.10.2480">
    <property type="match status" value="1"/>
</dbReference>
<comment type="similarity">
    <text evidence="2 10 11">Belongs to the TRAFAC class translation factor GTPase superfamily. Classic translation factor GTPase family. IF-2 subfamily.</text>
</comment>
<evidence type="ECO:0000256" key="14">
    <source>
        <dbReference type="SAM" id="MobiDB-lite"/>
    </source>
</evidence>
<dbReference type="FunFam" id="2.40.30.10:FF:000008">
    <property type="entry name" value="Translation initiation factor IF-2"/>
    <property type="match status" value="1"/>
</dbReference>
<feature type="compositionally biased region" description="Low complexity" evidence="14">
    <location>
        <begin position="152"/>
        <end position="191"/>
    </location>
</feature>
<evidence type="ECO:0000256" key="8">
    <source>
        <dbReference type="ARBA" id="ARBA00023134"/>
    </source>
</evidence>
<dbReference type="InterPro" id="IPR044145">
    <property type="entry name" value="IF2_II"/>
</dbReference>
<dbReference type="InterPro" id="IPR000795">
    <property type="entry name" value="T_Tr_GTP-bd_dom"/>
</dbReference>
<dbReference type="NCBIfam" id="TIGR00487">
    <property type="entry name" value="IF-2"/>
    <property type="match status" value="1"/>
</dbReference>
<feature type="region of interest" description="Disordered" evidence="14">
    <location>
        <begin position="102"/>
        <end position="132"/>
    </location>
</feature>
<dbReference type="Gene3D" id="3.40.50.10050">
    <property type="entry name" value="Translation initiation factor IF- 2, domain 3"/>
    <property type="match status" value="1"/>
</dbReference>
<dbReference type="FunFam" id="2.40.30.10:FF:000054">
    <property type="entry name" value="Translation initiation factor IF-2"/>
    <property type="match status" value="1"/>
</dbReference>
<dbReference type="GO" id="GO:0005737">
    <property type="term" value="C:cytoplasm"/>
    <property type="evidence" value="ECO:0007669"/>
    <property type="project" value="UniProtKB-SubCell"/>
</dbReference>
<reference evidence="16 17" key="1">
    <citation type="journal article" date="2011" name="ISME J.">
        <title>Community ecology of hot spring cyanobacterial mats: predominant populations and their functional potential.</title>
        <authorList>
            <person name="Klatt C.G."/>
            <person name="Wood J.M."/>
            <person name="Rusch D.B."/>
            <person name="Bateson M.M."/>
            <person name="Hamamura N."/>
            <person name="Heidelberg J.F."/>
            <person name="Grossman A.R."/>
            <person name="Bhaya D."/>
            <person name="Cohan F.M."/>
            <person name="Kuhl M."/>
            <person name="Bryant D.A."/>
            <person name="Ward D.M."/>
        </authorList>
    </citation>
    <scope>NUCLEOTIDE SEQUENCE [LARGE SCALE GENOMIC DNA]</scope>
    <source>
        <strain evidence="16">OS</strain>
    </source>
</reference>
<dbReference type="CDD" id="cd01887">
    <property type="entry name" value="IF2_eIF5B"/>
    <property type="match status" value="1"/>
</dbReference>
<feature type="compositionally biased region" description="Low complexity" evidence="14">
    <location>
        <begin position="219"/>
        <end position="230"/>
    </location>
</feature>
<evidence type="ECO:0000256" key="3">
    <source>
        <dbReference type="ARBA" id="ARBA00020675"/>
    </source>
</evidence>
<proteinExistence type="inferred from homology"/>
<keyword evidence="4 10" id="KW-0963">Cytoplasm</keyword>
<dbReference type="Pfam" id="PF04760">
    <property type="entry name" value="IF2_N"/>
    <property type="match status" value="1"/>
</dbReference>
<evidence type="ECO:0000256" key="13">
    <source>
        <dbReference type="SAM" id="Coils"/>
    </source>
</evidence>
<evidence type="ECO:0000256" key="6">
    <source>
        <dbReference type="ARBA" id="ARBA00022741"/>
    </source>
</evidence>
<comment type="caution">
    <text evidence="16">The sequence shown here is derived from an EMBL/GenBank/DDBJ whole genome shotgun (WGS) entry which is preliminary data.</text>
</comment>
<dbReference type="Gene3D" id="2.40.30.10">
    <property type="entry name" value="Translation factors"/>
    <property type="match status" value="2"/>
</dbReference>
<dbReference type="CDD" id="cd03692">
    <property type="entry name" value="mtIF2_IVc"/>
    <property type="match status" value="1"/>
</dbReference>
<feature type="region of interest" description="Disordered" evidence="14">
    <location>
        <begin position="324"/>
        <end position="412"/>
    </location>
</feature>
<evidence type="ECO:0000256" key="10">
    <source>
        <dbReference type="HAMAP-Rule" id="MF_00100"/>
    </source>
</evidence>
<dbReference type="HAMAP" id="MF_00100_B">
    <property type="entry name" value="IF_2_B"/>
    <property type="match status" value="1"/>
</dbReference>
<dbReference type="Pfam" id="PF00009">
    <property type="entry name" value="GTP_EFTU"/>
    <property type="match status" value="1"/>
</dbReference>
<dbReference type="Gene3D" id="3.40.50.300">
    <property type="entry name" value="P-loop containing nucleotide triphosphate hydrolases"/>
    <property type="match status" value="1"/>
</dbReference>
<keyword evidence="8 10" id="KW-0342">GTP-binding</keyword>
<evidence type="ECO:0000256" key="1">
    <source>
        <dbReference type="ARBA" id="ARBA00004496"/>
    </source>
</evidence>
<evidence type="ECO:0000256" key="2">
    <source>
        <dbReference type="ARBA" id="ARBA00007733"/>
    </source>
</evidence>
<gene>
    <name evidence="10" type="primary">infB</name>
    <name evidence="16" type="ORF">D0433_09425</name>
</gene>
<dbReference type="EMBL" id="PHFL01000059">
    <property type="protein sequence ID" value="RFM23738.1"/>
    <property type="molecule type" value="Genomic_DNA"/>
</dbReference>
<feature type="compositionally biased region" description="Polar residues" evidence="14">
    <location>
        <begin position="198"/>
        <end position="216"/>
    </location>
</feature>
<feature type="binding site" evidence="10">
    <location>
        <begin position="662"/>
        <end position="665"/>
    </location>
    <ligand>
        <name>GTP</name>
        <dbReference type="ChEBI" id="CHEBI:37565"/>
    </ligand>
</feature>
<dbReference type="SUPFAM" id="SSF50447">
    <property type="entry name" value="Translation proteins"/>
    <property type="match status" value="2"/>
</dbReference>
<protein>
    <recommendedName>
        <fullName evidence="3 10">Translation initiation factor IF-2</fullName>
    </recommendedName>
</protein>
<evidence type="ECO:0000256" key="5">
    <source>
        <dbReference type="ARBA" id="ARBA00022540"/>
    </source>
</evidence>